<organism evidence="1 2">
    <name type="scientific">Candidatus Merdivivens faecigallinarum</name>
    <dbReference type="NCBI Taxonomy" id="2840871"/>
    <lineage>
        <taxon>Bacteria</taxon>
        <taxon>Pseudomonadati</taxon>
        <taxon>Bacteroidota</taxon>
        <taxon>Bacteroidia</taxon>
        <taxon>Bacteroidales</taxon>
        <taxon>Muribaculaceae</taxon>
        <taxon>Muribaculaceae incertae sedis</taxon>
        <taxon>Candidatus Merdivivens</taxon>
    </lineage>
</organism>
<dbReference type="AlphaFoldDB" id="A0A9D9IYW4"/>
<accession>A0A9D9IYW4</accession>
<evidence type="ECO:0000313" key="1">
    <source>
        <dbReference type="EMBL" id="MBO8481167.1"/>
    </source>
</evidence>
<sequence>MLKAVKYIFFVLLVTILAAYFAIAGRLNANEREGLACKGTAITIINGDECDFIHEDDIRGILGEKYGDCTGMLIDELDCDRIEKAIEEISAIKKCECHTDRTGMLNIDVYQRHPVLRLDTGNGGFYCDADGFVFPIHGSSTPEVTTVSGNIPEIGDSGETGTAGKKWLDGILRLNGYITGDRYWKDMFKRIEIAGNGDILLIPEVGDFKIIFGNPENIKNKFYRIEKFYETVYPGAESKYGTVSVKYRDQIICKKKK</sequence>
<dbReference type="EMBL" id="JADILY010000021">
    <property type="protein sequence ID" value="MBO8481167.1"/>
    <property type="molecule type" value="Genomic_DNA"/>
</dbReference>
<gene>
    <name evidence="1" type="ORF">IAC87_01310</name>
</gene>
<dbReference type="Proteomes" id="UP000823772">
    <property type="component" value="Unassembled WGS sequence"/>
</dbReference>
<evidence type="ECO:0008006" key="3">
    <source>
        <dbReference type="Google" id="ProtNLM"/>
    </source>
</evidence>
<evidence type="ECO:0000313" key="2">
    <source>
        <dbReference type="Proteomes" id="UP000823772"/>
    </source>
</evidence>
<comment type="caution">
    <text evidence="1">The sequence shown here is derived from an EMBL/GenBank/DDBJ whole genome shotgun (WGS) entry which is preliminary data.</text>
</comment>
<reference evidence="1" key="2">
    <citation type="journal article" date="2021" name="PeerJ">
        <title>Extensive microbial diversity within the chicken gut microbiome revealed by metagenomics and culture.</title>
        <authorList>
            <person name="Gilroy R."/>
            <person name="Ravi A."/>
            <person name="Getino M."/>
            <person name="Pursley I."/>
            <person name="Horton D.L."/>
            <person name="Alikhan N.F."/>
            <person name="Baker D."/>
            <person name="Gharbi K."/>
            <person name="Hall N."/>
            <person name="Watson M."/>
            <person name="Adriaenssens E.M."/>
            <person name="Foster-Nyarko E."/>
            <person name="Jarju S."/>
            <person name="Secka A."/>
            <person name="Antonio M."/>
            <person name="Oren A."/>
            <person name="Chaudhuri R.R."/>
            <person name="La Ragione R."/>
            <person name="Hildebrand F."/>
            <person name="Pallen M.J."/>
        </authorList>
    </citation>
    <scope>NUCLEOTIDE SEQUENCE</scope>
    <source>
        <strain evidence="1">B3-2255</strain>
    </source>
</reference>
<name>A0A9D9IYW4_9BACT</name>
<protein>
    <recommendedName>
        <fullName evidence="3">Cell division protein FtsQ</fullName>
    </recommendedName>
</protein>
<proteinExistence type="predicted"/>
<reference evidence="1" key="1">
    <citation type="submission" date="2020-10" db="EMBL/GenBank/DDBJ databases">
        <authorList>
            <person name="Gilroy R."/>
        </authorList>
    </citation>
    <scope>NUCLEOTIDE SEQUENCE</scope>
    <source>
        <strain evidence="1">B3-2255</strain>
    </source>
</reference>